<protein>
    <submittedName>
        <fullName evidence="5">GNAT family N-acetyltransferase</fullName>
        <ecNumber evidence="5">2.3.-.-</ecNumber>
    </submittedName>
</protein>
<keyword evidence="2 5" id="KW-0012">Acyltransferase</keyword>
<dbReference type="AlphaFoldDB" id="A0ABD5ZMS4"/>
<dbReference type="Pfam" id="PF00583">
    <property type="entry name" value="Acetyltransf_1"/>
    <property type="match status" value="1"/>
</dbReference>
<reference evidence="5 6" key="1">
    <citation type="journal article" date="2019" name="Int. J. Syst. Evol. Microbiol.">
        <title>The Global Catalogue of Microorganisms (GCM) 10K type strain sequencing project: providing services to taxonomists for standard genome sequencing and annotation.</title>
        <authorList>
            <consortium name="The Broad Institute Genomics Platform"/>
            <consortium name="The Broad Institute Genome Sequencing Center for Infectious Disease"/>
            <person name="Wu L."/>
            <person name="Ma J."/>
        </authorList>
    </citation>
    <scope>NUCLEOTIDE SEQUENCE [LARGE SCALE GENOMIC DNA]</scope>
    <source>
        <strain evidence="5 6">DT85</strain>
    </source>
</reference>
<evidence type="ECO:0000313" key="6">
    <source>
        <dbReference type="Proteomes" id="UP001596398"/>
    </source>
</evidence>
<dbReference type="Proteomes" id="UP001596398">
    <property type="component" value="Unassembled WGS sequence"/>
</dbReference>
<dbReference type="EMBL" id="JBHTAP010000001">
    <property type="protein sequence ID" value="MFC7234872.1"/>
    <property type="molecule type" value="Genomic_DNA"/>
</dbReference>
<keyword evidence="1 5" id="KW-0808">Transferase</keyword>
<evidence type="ECO:0000256" key="2">
    <source>
        <dbReference type="ARBA" id="ARBA00023315"/>
    </source>
</evidence>
<dbReference type="Gene3D" id="3.40.630.30">
    <property type="match status" value="1"/>
</dbReference>
<dbReference type="GO" id="GO:0016746">
    <property type="term" value="F:acyltransferase activity"/>
    <property type="evidence" value="ECO:0007669"/>
    <property type="project" value="UniProtKB-KW"/>
</dbReference>
<dbReference type="RefSeq" id="WP_276235893.1">
    <property type="nucleotide sequence ID" value="NZ_CP119802.1"/>
</dbReference>
<evidence type="ECO:0000256" key="1">
    <source>
        <dbReference type="ARBA" id="ARBA00022679"/>
    </source>
</evidence>
<dbReference type="InterPro" id="IPR050832">
    <property type="entry name" value="Bact_Acetyltransf"/>
</dbReference>
<organism evidence="5 6">
    <name type="scientific">Halosegnis marinus</name>
    <dbReference type="NCBI Taxonomy" id="3034023"/>
    <lineage>
        <taxon>Archaea</taxon>
        <taxon>Methanobacteriati</taxon>
        <taxon>Methanobacteriota</taxon>
        <taxon>Stenosarchaea group</taxon>
        <taxon>Halobacteria</taxon>
        <taxon>Halobacteriales</taxon>
        <taxon>Natronomonadaceae</taxon>
        <taxon>Halosegnis</taxon>
    </lineage>
</organism>
<dbReference type="PANTHER" id="PTHR43877">
    <property type="entry name" value="AMINOALKYLPHOSPHONATE N-ACETYLTRANSFERASE-RELATED-RELATED"/>
    <property type="match status" value="1"/>
</dbReference>
<dbReference type="PROSITE" id="PS51186">
    <property type="entry name" value="GNAT"/>
    <property type="match status" value="1"/>
</dbReference>
<comment type="caution">
    <text evidence="5">The sequence shown here is derived from an EMBL/GenBank/DDBJ whole genome shotgun (WGS) entry which is preliminary data.</text>
</comment>
<feature type="region of interest" description="Disordered" evidence="3">
    <location>
        <begin position="1"/>
        <end position="21"/>
    </location>
</feature>
<sequence length="162" mass="17491">MSRESPEGADGPRLRRATDADSDALVALHRSAIRAAGSDPDDVPGNEDLRDIERAFHGAGGELLVVEDGNDPVAMGGFKPRDGDTVEVVRMAVADGARGEGYGSRVLAELERRAREAGYEGVVLETTARQERAMAFYPRRGYEETGRRTVGEYEVVAFGKPL</sequence>
<dbReference type="CDD" id="cd04301">
    <property type="entry name" value="NAT_SF"/>
    <property type="match status" value="1"/>
</dbReference>
<evidence type="ECO:0000259" key="4">
    <source>
        <dbReference type="PROSITE" id="PS51186"/>
    </source>
</evidence>
<feature type="compositionally biased region" description="Basic and acidic residues" evidence="3">
    <location>
        <begin position="1"/>
        <end position="19"/>
    </location>
</feature>
<dbReference type="GeneID" id="79266544"/>
<dbReference type="InterPro" id="IPR016181">
    <property type="entry name" value="Acyl_CoA_acyltransferase"/>
</dbReference>
<dbReference type="InterPro" id="IPR000182">
    <property type="entry name" value="GNAT_dom"/>
</dbReference>
<gene>
    <name evidence="5" type="ORF">ACFQJ4_06005</name>
</gene>
<dbReference type="EC" id="2.3.-.-" evidence="5"/>
<dbReference type="SUPFAM" id="SSF55729">
    <property type="entry name" value="Acyl-CoA N-acyltransferases (Nat)"/>
    <property type="match status" value="1"/>
</dbReference>
<proteinExistence type="predicted"/>
<accession>A0ABD5ZMS4</accession>
<dbReference type="PANTHER" id="PTHR43877:SF5">
    <property type="entry name" value="BLL8307 PROTEIN"/>
    <property type="match status" value="1"/>
</dbReference>
<evidence type="ECO:0000256" key="3">
    <source>
        <dbReference type="SAM" id="MobiDB-lite"/>
    </source>
</evidence>
<keyword evidence="6" id="KW-1185">Reference proteome</keyword>
<name>A0ABD5ZMS4_9EURY</name>
<evidence type="ECO:0000313" key="5">
    <source>
        <dbReference type="EMBL" id="MFC7234872.1"/>
    </source>
</evidence>
<feature type="domain" description="N-acetyltransferase" evidence="4">
    <location>
        <begin position="12"/>
        <end position="162"/>
    </location>
</feature>